<proteinExistence type="predicted"/>
<evidence type="ECO:0000313" key="1">
    <source>
        <dbReference type="EMBL" id="GAC28332.1"/>
    </source>
</evidence>
<dbReference type="AlphaFoldDB" id="K6ZDD3"/>
<evidence type="ECO:0000313" key="2">
    <source>
        <dbReference type="Proteomes" id="UP000006251"/>
    </source>
</evidence>
<dbReference type="Proteomes" id="UP000006251">
    <property type="component" value="Unassembled WGS sequence"/>
</dbReference>
<gene>
    <name evidence="1" type="ORF">GPAL_1460</name>
</gene>
<name>K6ZDD3_9ALTE</name>
<comment type="caution">
    <text evidence="1">The sequence shown here is derived from an EMBL/GenBank/DDBJ whole genome shotgun (WGS) entry which is preliminary data.</text>
</comment>
<sequence length="37" mass="4176">MSAYALNRERISCSGSSALIFFIIGSQQSENRRLLQQ</sequence>
<dbReference type="EMBL" id="BAEQ01000023">
    <property type="protein sequence ID" value="GAC28332.1"/>
    <property type="molecule type" value="Genomic_DNA"/>
</dbReference>
<organism evidence="1 2">
    <name type="scientific">Brumicola pallidula DSM 14239 = ACAM 615</name>
    <dbReference type="NCBI Taxonomy" id="1121922"/>
    <lineage>
        <taxon>Bacteria</taxon>
        <taxon>Pseudomonadati</taxon>
        <taxon>Pseudomonadota</taxon>
        <taxon>Gammaproteobacteria</taxon>
        <taxon>Alteromonadales</taxon>
        <taxon>Alteromonadaceae</taxon>
        <taxon>Brumicola</taxon>
    </lineage>
</organism>
<keyword evidence="2" id="KW-1185">Reference proteome</keyword>
<reference evidence="2" key="1">
    <citation type="journal article" date="2014" name="Environ. Microbiol.">
        <title>Comparative genomics of the marine bacterial genus Glaciecola reveals the high degree of genomic diversity and genomic characteristic for cold adaptation.</title>
        <authorList>
            <person name="Qin Q.L."/>
            <person name="Xie B.B."/>
            <person name="Yu Y."/>
            <person name="Shu Y.L."/>
            <person name="Rong J.C."/>
            <person name="Zhang Y.J."/>
            <person name="Zhao D.L."/>
            <person name="Chen X.L."/>
            <person name="Zhang X.Y."/>
            <person name="Chen B."/>
            <person name="Zhou B.C."/>
            <person name="Zhang Y.Z."/>
        </authorList>
    </citation>
    <scope>NUCLEOTIDE SEQUENCE [LARGE SCALE GENOMIC DNA]</scope>
    <source>
        <strain evidence="2">ACAM 615</strain>
    </source>
</reference>
<accession>K6ZDD3</accession>
<protein>
    <submittedName>
        <fullName evidence="1">Uncharacterized protein</fullName>
    </submittedName>
</protein>